<dbReference type="PANTHER" id="PTHR30570">
    <property type="entry name" value="PERIPLASMIC PHOSPHATE BINDING COMPONENT OF PHOSPHATE ABC TRANSPORTER"/>
    <property type="match status" value="1"/>
</dbReference>
<dbReference type="PROSITE" id="PS51257">
    <property type="entry name" value="PROKAR_LIPOPROTEIN"/>
    <property type="match status" value="1"/>
</dbReference>
<dbReference type="InterPro" id="IPR024370">
    <property type="entry name" value="PBP_domain"/>
</dbReference>
<comment type="function">
    <text evidence="4">Involved in the system for phosphate transport across the cytoplasmic membrane.</text>
</comment>
<feature type="signal peptide" evidence="4">
    <location>
        <begin position="1"/>
        <end position="28"/>
    </location>
</feature>
<feature type="chain" id="PRO_5044997105" description="Phosphate-binding protein" evidence="4">
    <location>
        <begin position="29"/>
        <end position="324"/>
    </location>
</feature>
<dbReference type="Proteomes" id="UP001500390">
    <property type="component" value="Unassembled WGS sequence"/>
</dbReference>
<evidence type="ECO:0000256" key="3">
    <source>
        <dbReference type="ARBA" id="ARBA00022729"/>
    </source>
</evidence>
<proteinExistence type="inferred from homology"/>
<evidence type="ECO:0000256" key="4">
    <source>
        <dbReference type="RuleBase" id="RU367119"/>
    </source>
</evidence>
<dbReference type="SUPFAM" id="SSF53850">
    <property type="entry name" value="Periplasmic binding protein-like II"/>
    <property type="match status" value="1"/>
</dbReference>
<gene>
    <name evidence="6" type="ORF">GCM10023153_29650</name>
</gene>
<keyword evidence="7" id="KW-1185">Reference proteome</keyword>
<comment type="caution">
    <text evidence="6">The sequence shown here is derived from an EMBL/GenBank/DDBJ whole genome shotgun (WGS) entry which is preliminary data.</text>
</comment>
<evidence type="ECO:0000259" key="5">
    <source>
        <dbReference type="Pfam" id="PF12849"/>
    </source>
</evidence>
<comment type="similarity">
    <text evidence="1 4">Belongs to the PstS family.</text>
</comment>
<dbReference type="RefSeq" id="WP_246196946.1">
    <property type="nucleotide sequence ID" value="NZ_BAABFX010000042.1"/>
</dbReference>
<accession>A0ABP8K6D7</accession>
<dbReference type="PANTHER" id="PTHR30570:SF1">
    <property type="entry name" value="PHOSPHATE-BINDING PROTEIN PSTS"/>
    <property type="match status" value="1"/>
</dbReference>
<dbReference type="Gene3D" id="3.40.190.10">
    <property type="entry name" value="Periplasmic binding protein-like II"/>
    <property type="match status" value="2"/>
</dbReference>
<evidence type="ECO:0000313" key="7">
    <source>
        <dbReference type="Proteomes" id="UP001500390"/>
    </source>
</evidence>
<evidence type="ECO:0000256" key="1">
    <source>
        <dbReference type="ARBA" id="ARBA00008725"/>
    </source>
</evidence>
<dbReference type="NCBIfam" id="TIGR02136">
    <property type="entry name" value="ptsS_2"/>
    <property type="match status" value="1"/>
</dbReference>
<dbReference type="Pfam" id="PF12849">
    <property type="entry name" value="PBP_like_2"/>
    <property type="match status" value="1"/>
</dbReference>
<keyword evidence="3 4" id="KW-0732">Signal</keyword>
<dbReference type="InterPro" id="IPR050811">
    <property type="entry name" value="Phosphate_ABC_transporter"/>
</dbReference>
<organism evidence="6 7">
    <name type="scientific">Ornithinibacter aureus</name>
    <dbReference type="NCBI Taxonomy" id="622664"/>
    <lineage>
        <taxon>Bacteria</taxon>
        <taxon>Bacillati</taxon>
        <taxon>Actinomycetota</taxon>
        <taxon>Actinomycetes</taxon>
        <taxon>Micrococcales</taxon>
        <taxon>Intrasporangiaceae</taxon>
        <taxon>Ornithinibacter</taxon>
    </lineage>
</organism>
<dbReference type="InterPro" id="IPR011862">
    <property type="entry name" value="Phos-bd"/>
</dbReference>
<feature type="domain" description="PBP" evidence="5">
    <location>
        <begin position="38"/>
        <end position="296"/>
    </location>
</feature>
<name>A0ABP8K6D7_9MICO</name>
<dbReference type="CDD" id="cd13654">
    <property type="entry name" value="PBP2_phosphate_like_2"/>
    <property type="match status" value="1"/>
</dbReference>
<evidence type="ECO:0000256" key="2">
    <source>
        <dbReference type="ARBA" id="ARBA00022448"/>
    </source>
</evidence>
<sequence length="324" mass="33765">MKIQRFGVSAAFVLAGALALSACGGQQAESGSGSTGTDGAAALSGSIASDGSSTVGPLTSAAAELFMTENTGVQITVGTSGTGGGFKKFCEGQTQLSNASRPIKDEEKAACAANGIEYQEVIVANDALTVVVNKENDFITCLTTKELATLWGPEATGKITTWNQVNPAFPAEKIKLYGPGTDSGTFDYFTDEISGEEGASRTDFEPSEDDNVIVQGVSGDKNALGYFGFTYFEENADKLKAVEIDNGAGCVAPSSDTARDGSYAPLARPLFVYVDKKAFTSNAALKGFMNFFVENESTIAEAAQYIPLSDEQKKTAQDELAALG</sequence>
<evidence type="ECO:0000313" key="6">
    <source>
        <dbReference type="EMBL" id="GAA4401359.1"/>
    </source>
</evidence>
<keyword evidence="2 4" id="KW-0813">Transport</keyword>
<keyword evidence="4" id="KW-0592">Phosphate transport</keyword>
<reference evidence="7" key="1">
    <citation type="journal article" date="2019" name="Int. J. Syst. Evol. Microbiol.">
        <title>The Global Catalogue of Microorganisms (GCM) 10K type strain sequencing project: providing services to taxonomists for standard genome sequencing and annotation.</title>
        <authorList>
            <consortium name="The Broad Institute Genomics Platform"/>
            <consortium name="The Broad Institute Genome Sequencing Center for Infectious Disease"/>
            <person name="Wu L."/>
            <person name="Ma J."/>
        </authorList>
    </citation>
    <scope>NUCLEOTIDE SEQUENCE [LARGE SCALE GENOMIC DNA]</scope>
    <source>
        <strain evidence="7">JCM 17738</strain>
    </source>
</reference>
<dbReference type="EMBL" id="BAABFX010000042">
    <property type="protein sequence ID" value="GAA4401359.1"/>
    <property type="molecule type" value="Genomic_DNA"/>
</dbReference>
<protein>
    <recommendedName>
        <fullName evidence="4">Phosphate-binding protein</fullName>
    </recommendedName>
</protein>